<keyword evidence="2" id="KW-1185">Reference proteome</keyword>
<organism evidence="1">
    <name type="scientific">Oryza brachyantha</name>
    <name type="common">malo sina</name>
    <dbReference type="NCBI Taxonomy" id="4533"/>
    <lineage>
        <taxon>Eukaryota</taxon>
        <taxon>Viridiplantae</taxon>
        <taxon>Streptophyta</taxon>
        <taxon>Embryophyta</taxon>
        <taxon>Tracheophyta</taxon>
        <taxon>Spermatophyta</taxon>
        <taxon>Magnoliopsida</taxon>
        <taxon>Liliopsida</taxon>
        <taxon>Poales</taxon>
        <taxon>Poaceae</taxon>
        <taxon>BOP clade</taxon>
        <taxon>Oryzoideae</taxon>
        <taxon>Oryzeae</taxon>
        <taxon>Oryzinae</taxon>
        <taxon>Oryza</taxon>
    </lineage>
</organism>
<dbReference type="Gramene" id="OB07G10280.1">
    <property type="protein sequence ID" value="OB07G10280.1"/>
    <property type="gene ID" value="OB07G10280"/>
</dbReference>
<protein>
    <submittedName>
        <fullName evidence="1">Uncharacterized protein</fullName>
    </submittedName>
</protein>
<evidence type="ECO:0000313" key="1">
    <source>
        <dbReference type="EnsemblPlants" id="OB07G10280.1"/>
    </source>
</evidence>
<evidence type="ECO:0000313" key="2">
    <source>
        <dbReference type="Proteomes" id="UP000006038"/>
    </source>
</evidence>
<sequence length="96" mass="10778">MKSEKATRMKDMRCSERIKSRVAASRAWLAWKEMMSHVHMLQGPSTAFTTITDPAHAYQGHALHTLPSPCILIISSSLPTPLQLIKPPAYRLSVTY</sequence>
<dbReference type="EnsemblPlants" id="OB07G10280.1">
    <property type="protein sequence ID" value="OB07G10280.1"/>
    <property type="gene ID" value="OB07G10280"/>
</dbReference>
<name>J3MHZ6_ORYBR</name>
<accession>J3MHZ6</accession>
<dbReference type="HOGENOM" id="CLU_2363092_0_0_1"/>
<proteinExistence type="predicted"/>
<reference evidence="1" key="2">
    <citation type="submission" date="2013-04" db="UniProtKB">
        <authorList>
            <consortium name="EnsemblPlants"/>
        </authorList>
    </citation>
    <scope>IDENTIFICATION</scope>
</reference>
<dbReference type="Proteomes" id="UP000006038">
    <property type="component" value="Chromosome 7"/>
</dbReference>
<reference evidence="1" key="1">
    <citation type="journal article" date="2013" name="Nat. Commun.">
        <title>Whole-genome sequencing of Oryza brachyantha reveals mechanisms underlying Oryza genome evolution.</title>
        <authorList>
            <person name="Chen J."/>
            <person name="Huang Q."/>
            <person name="Gao D."/>
            <person name="Wang J."/>
            <person name="Lang Y."/>
            <person name="Liu T."/>
            <person name="Li B."/>
            <person name="Bai Z."/>
            <person name="Luis Goicoechea J."/>
            <person name="Liang C."/>
            <person name="Chen C."/>
            <person name="Zhang W."/>
            <person name="Sun S."/>
            <person name="Liao Y."/>
            <person name="Zhang X."/>
            <person name="Yang L."/>
            <person name="Song C."/>
            <person name="Wang M."/>
            <person name="Shi J."/>
            <person name="Liu G."/>
            <person name="Liu J."/>
            <person name="Zhou H."/>
            <person name="Zhou W."/>
            <person name="Yu Q."/>
            <person name="An N."/>
            <person name="Chen Y."/>
            <person name="Cai Q."/>
            <person name="Wang B."/>
            <person name="Liu B."/>
            <person name="Min J."/>
            <person name="Huang Y."/>
            <person name="Wu H."/>
            <person name="Li Z."/>
            <person name="Zhang Y."/>
            <person name="Yin Y."/>
            <person name="Song W."/>
            <person name="Jiang J."/>
            <person name="Jackson S.A."/>
            <person name="Wing R.A."/>
            <person name="Wang J."/>
            <person name="Chen M."/>
        </authorList>
    </citation>
    <scope>NUCLEOTIDE SEQUENCE [LARGE SCALE GENOMIC DNA]</scope>
    <source>
        <strain evidence="1">cv. IRGC 101232</strain>
    </source>
</reference>
<dbReference type="AlphaFoldDB" id="J3MHZ6"/>